<reference evidence="1 2" key="1">
    <citation type="submission" date="2016-06" db="EMBL/GenBank/DDBJ databases">
        <authorList>
            <person name="Kjaerup R.B."/>
            <person name="Dalgaard T.S."/>
            <person name="Juul-Madsen H.R."/>
        </authorList>
    </citation>
    <scope>NUCLEOTIDE SEQUENCE [LARGE SCALE GENOMIC DNA]</scope>
</reference>
<evidence type="ECO:0000313" key="1">
    <source>
        <dbReference type="EMBL" id="SMQ55675.1"/>
    </source>
</evidence>
<name>A0A1X7S7R7_ZYMT9</name>
<organism evidence="1 2">
    <name type="scientific">Zymoseptoria tritici (strain ST99CH_3D7)</name>
    <dbReference type="NCBI Taxonomy" id="1276538"/>
    <lineage>
        <taxon>Eukaryota</taxon>
        <taxon>Fungi</taxon>
        <taxon>Dikarya</taxon>
        <taxon>Ascomycota</taxon>
        <taxon>Pezizomycotina</taxon>
        <taxon>Dothideomycetes</taxon>
        <taxon>Dothideomycetidae</taxon>
        <taxon>Mycosphaerellales</taxon>
        <taxon>Mycosphaerellaceae</taxon>
        <taxon>Zymoseptoria</taxon>
    </lineage>
</organism>
<protein>
    <submittedName>
        <fullName evidence="1">Uncharacterized protein</fullName>
    </submittedName>
</protein>
<proteinExistence type="predicted"/>
<dbReference type="AlphaFoldDB" id="A0A1X7S7R7"/>
<gene>
    <name evidence="1" type="ORF">ZT3D7_G10830</name>
</gene>
<dbReference type="EMBL" id="LT853703">
    <property type="protein sequence ID" value="SMQ55675.1"/>
    <property type="molecule type" value="Genomic_DNA"/>
</dbReference>
<keyword evidence="2" id="KW-1185">Reference proteome</keyword>
<evidence type="ECO:0000313" key="2">
    <source>
        <dbReference type="Proteomes" id="UP000215127"/>
    </source>
</evidence>
<sequence length="88" mass="9923">MWYHLLTHSKLAGISYDDLLNACADLVSRLAPKYHAIDTCFNGDEWHCTAQAPDQTTPLPNTSGTDVKTQPGRYCYHGVYRVPTPERK</sequence>
<dbReference type="Proteomes" id="UP000215127">
    <property type="component" value="Chromosome 12"/>
</dbReference>
<accession>A0A1X7S7R7</accession>